<dbReference type="STRING" id="1121927.GOHSU_02_02420"/>
<evidence type="ECO:0000313" key="3">
    <source>
        <dbReference type="EMBL" id="GAC56093.1"/>
    </source>
</evidence>
<evidence type="ECO:0000313" key="4">
    <source>
        <dbReference type="Proteomes" id="UP000053405"/>
    </source>
</evidence>
<dbReference type="Proteomes" id="UP000053405">
    <property type="component" value="Unassembled WGS sequence"/>
</dbReference>
<dbReference type="Pfam" id="PF20789">
    <property type="entry name" value="4HBT_3C"/>
    <property type="match status" value="1"/>
</dbReference>
<dbReference type="InterPro" id="IPR049450">
    <property type="entry name" value="ACOT8-like_C"/>
</dbReference>
<dbReference type="eggNOG" id="COG2050">
    <property type="taxonomic scope" value="Bacteria"/>
</dbReference>
<feature type="domain" description="Acyl-CoA thioesterase-like N-terminal HotDog" evidence="1">
    <location>
        <begin position="34"/>
        <end position="124"/>
    </location>
</feature>
<organism evidence="3 4">
    <name type="scientific">Gordonia hirsuta DSM 44140 = NBRC 16056</name>
    <dbReference type="NCBI Taxonomy" id="1121927"/>
    <lineage>
        <taxon>Bacteria</taxon>
        <taxon>Bacillati</taxon>
        <taxon>Actinomycetota</taxon>
        <taxon>Actinomycetes</taxon>
        <taxon>Mycobacteriales</taxon>
        <taxon>Gordoniaceae</taxon>
        <taxon>Gordonia</taxon>
    </lineage>
</organism>
<evidence type="ECO:0008006" key="5">
    <source>
        <dbReference type="Google" id="ProtNLM"/>
    </source>
</evidence>
<protein>
    <recommendedName>
        <fullName evidence="5">Thioesterase</fullName>
    </recommendedName>
</protein>
<dbReference type="SUPFAM" id="SSF54637">
    <property type="entry name" value="Thioesterase/thiol ester dehydrase-isomerase"/>
    <property type="match status" value="1"/>
</dbReference>
<dbReference type="EMBL" id="BANT01000002">
    <property type="protein sequence ID" value="GAC56093.1"/>
    <property type="molecule type" value="Genomic_DNA"/>
</dbReference>
<keyword evidence="4" id="KW-1185">Reference proteome</keyword>
<dbReference type="OrthoDB" id="1413770at2"/>
<proteinExistence type="predicted"/>
<comment type="caution">
    <text evidence="3">The sequence shown here is derived from an EMBL/GenBank/DDBJ whole genome shotgun (WGS) entry which is preliminary data.</text>
</comment>
<dbReference type="Gene3D" id="2.40.160.210">
    <property type="entry name" value="Acyl-CoA thioesterase, double hotdog domain"/>
    <property type="match status" value="1"/>
</dbReference>
<dbReference type="InterPro" id="IPR042171">
    <property type="entry name" value="Acyl-CoA_hotdog"/>
</dbReference>
<name>L7L7U5_9ACTN</name>
<dbReference type="AlphaFoldDB" id="L7L7U5"/>
<evidence type="ECO:0000259" key="2">
    <source>
        <dbReference type="Pfam" id="PF20789"/>
    </source>
</evidence>
<dbReference type="InterPro" id="IPR049449">
    <property type="entry name" value="TesB_ACOT8-like_N"/>
</dbReference>
<dbReference type="InterPro" id="IPR029069">
    <property type="entry name" value="HotDog_dom_sf"/>
</dbReference>
<gene>
    <name evidence="3" type="ORF">GOHSU_02_02420</name>
</gene>
<feature type="domain" description="Acyl-CoA thioesterase-like C-terminal" evidence="2">
    <location>
        <begin position="167"/>
        <end position="282"/>
    </location>
</feature>
<reference evidence="3 4" key="1">
    <citation type="submission" date="2012-12" db="EMBL/GenBank/DDBJ databases">
        <title>Whole genome shotgun sequence of Gordonia hirsuta NBRC 16056.</title>
        <authorList>
            <person name="Isaki-Nakamura S."/>
            <person name="Hosoyama A."/>
            <person name="Tsuchikane K."/>
            <person name="Katsumata H."/>
            <person name="Baba S."/>
            <person name="Yamazaki S."/>
            <person name="Fujita N."/>
        </authorList>
    </citation>
    <scope>NUCLEOTIDE SEQUENCE [LARGE SCALE GENOMIC DNA]</scope>
    <source>
        <strain evidence="3 4">NBRC 16056</strain>
    </source>
</reference>
<accession>L7L7U5</accession>
<sequence length="287" mass="30663">MTESTSTAYYLPLAVPDGADADYEYFQPTQATTSVWSPALQHGGPPTGLLVRAMEQATGGSSAPDGQAFSRVTMEILGAISHEVNRVRTWVPRPGRQISQIAAELEERQPDGTFRTVGRATAWRLTTRDSSQVQSLPRPPLTPGVDEAEHHIGFPQIGDEPIPWGQIGFIGTVETAVATSRNGATPAYWLRPLLPLVKGEVTSDLASAFTVIDIANGIGSALNPTQWSWMNVDTTVHLVRVPQGPWIGVDSDLAAGADGYAATVGELYDTRGYLGRTAQAVLLSPTS</sequence>
<evidence type="ECO:0000259" key="1">
    <source>
        <dbReference type="Pfam" id="PF13622"/>
    </source>
</evidence>
<dbReference type="Pfam" id="PF13622">
    <property type="entry name" value="4HBT_3"/>
    <property type="match status" value="1"/>
</dbReference>
<dbReference type="RefSeq" id="WP_005935580.1">
    <property type="nucleotide sequence ID" value="NZ_ATVK01000040.1"/>
</dbReference>